<evidence type="ECO:0000256" key="8">
    <source>
        <dbReference type="SAM" id="MobiDB-lite"/>
    </source>
</evidence>
<keyword evidence="4" id="KW-0479">Metal-binding</keyword>
<dbReference type="InterPro" id="IPR000059">
    <property type="entry name" value="NUDIX_hydrolase_NudL_CS"/>
</dbReference>
<dbReference type="Proteomes" id="UP000296352">
    <property type="component" value="Chromosome"/>
</dbReference>
<evidence type="ECO:0000313" key="11">
    <source>
        <dbReference type="Proteomes" id="UP000296352"/>
    </source>
</evidence>
<keyword evidence="5 10" id="KW-0378">Hydrolase</keyword>
<dbReference type="PROSITE" id="PS01293">
    <property type="entry name" value="NUDIX_COA"/>
    <property type="match status" value="1"/>
</dbReference>
<dbReference type="InterPro" id="IPR015797">
    <property type="entry name" value="NUDIX_hydrolase-like_dom_sf"/>
</dbReference>
<comment type="similarity">
    <text evidence="3">Belongs to the Nudix hydrolase family. PCD1 subfamily.</text>
</comment>
<dbReference type="OrthoDB" id="9802805at2"/>
<dbReference type="SUPFAM" id="SSF55811">
    <property type="entry name" value="Nudix"/>
    <property type="match status" value="1"/>
</dbReference>
<dbReference type="GO" id="GO:0030145">
    <property type="term" value="F:manganese ion binding"/>
    <property type="evidence" value="ECO:0007669"/>
    <property type="project" value="InterPro"/>
</dbReference>
<reference evidence="10 11" key="1">
    <citation type="submission" date="2019-04" db="EMBL/GenBank/DDBJ databases">
        <title>Corynebacterium endometrii sp. nov., isolated from the uterus of a cow with endometritis.</title>
        <authorList>
            <person name="Ballas P."/>
            <person name="Ruckert C."/>
            <person name="Wagener K."/>
            <person name="Drillich M."/>
            <person name="Kaempfer P."/>
            <person name="Busse H.-J."/>
            <person name="Ehling-Schulz M."/>
        </authorList>
    </citation>
    <scope>NUCLEOTIDE SEQUENCE [LARGE SCALE GENOMIC DNA]</scope>
    <source>
        <strain evidence="10 11">LMM-1653</strain>
    </source>
</reference>
<dbReference type="GO" id="GO:0009132">
    <property type="term" value="P:nucleoside diphosphate metabolic process"/>
    <property type="evidence" value="ECO:0007669"/>
    <property type="project" value="InterPro"/>
</dbReference>
<evidence type="ECO:0000256" key="2">
    <source>
        <dbReference type="ARBA" id="ARBA00001946"/>
    </source>
</evidence>
<gene>
    <name evidence="10" type="ORF">CENDO_01140</name>
</gene>
<evidence type="ECO:0000256" key="3">
    <source>
        <dbReference type="ARBA" id="ARBA00006506"/>
    </source>
</evidence>
<name>A0A4P7QD82_9CORY</name>
<keyword evidence="11" id="KW-1185">Reference proteome</keyword>
<sequence>MTFIPQPDAPGSNVTLRPEDSPAWMRPALGIDAAHAQRTMGDRAVTNGPWKKEAAVLVLLAGDSVEEGSVLLTHRSPRMRSHSGQIAFPGGRIDPEDLNAVDAALREAWEETGLDRSTVTPVEQWARLSIRATGNPVSPVLAHWHEPSPVGVASPNEADDVFTVPLADLIDPANRLTVGWGQWSGPAFHAQDYVVWGFTGGVLATLLERAGWAEDWDRDTVHPLHETLARSRNNERMR</sequence>
<keyword evidence="6" id="KW-0460">Magnesium</keyword>
<evidence type="ECO:0000256" key="7">
    <source>
        <dbReference type="ARBA" id="ARBA00023211"/>
    </source>
</evidence>
<dbReference type="AlphaFoldDB" id="A0A4P7QD82"/>
<dbReference type="CDD" id="cd03426">
    <property type="entry name" value="NUDIX_CoAse_Nudt7"/>
    <property type="match status" value="1"/>
</dbReference>
<dbReference type="InterPro" id="IPR000086">
    <property type="entry name" value="NUDIX_hydrolase_dom"/>
</dbReference>
<organism evidence="10 11">
    <name type="scientific">Corynebacterium endometrii</name>
    <dbReference type="NCBI Taxonomy" id="2488819"/>
    <lineage>
        <taxon>Bacteria</taxon>
        <taxon>Bacillati</taxon>
        <taxon>Actinomycetota</taxon>
        <taxon>Actinomycetes</taxon>
        <taxon>Mycobacteriales</taxon>
        <taxon>Corynebacteriaceae</taxon>
        <taxon>Corynebacterium</taxon>
    </lineage>
</organism>
<dbReference type="PROSITE" id="PS51462">
    <property type="entry name" value="NUDIX"/>
    <property type="match status" value="1"/>
</dbReference>
<dbReference type="EMBL" id="CP039247">
    <property type="protein sequence ID" value="QCB27531.1"/>
    <property type="molecule type" value="Genomic_DNA"/>
</dbReference>
<dbReference type="Gene3D" id="3.90.79.10">
    <property type="entry name" value="Nucleoside Triphosphate Pyrophosphohydrolase"/>
    <property type="match status" value="1"/>
</dbReference>
<evidence type="ECO:0000256" key="5">
    <source>
        <dbReference type="ARBA" id="ARBA00022801"/>
    </source>
</evidence>
<evidence type="ECO:0000256" key="6">
    <source>
        <dbReference type="ARBA" id="ARBA00022842"/>
    </source>
</evidence>
<dbReference type="GO" id="GO:0010945">
    <property type="term" value="F:coenzyme A diphosphatase activity"/>
    <property type="evidence" value="ECO:0007669"/>
    <property type="project" value="InterPro"/>
</dbReference>
<accession>A0A4P7QD82</accession>
<dbReference type="PANTHER" id="PTHR12992:SF11">
    <property type="entry name" value="MITOCHONDRIAL COENZYME A DIPHOSPHATASE NUDT8"/>
    <property type="match status" value="1"/>
</dbReference>
<protein>
    <submittedName>
        <fullName evidence="10">Putative NUDIX hydrolase</fullName>
    </submittedName>
</protein>
<proteinExistence type="inferred from homology"/>
<comment type="cofactor">
    <cofactor evidence="1">
        <name>Mn(2+)</name>
        <dbReference type="ChEBI" id="CHEBI:29035"/>
    </cofactor>
</comment>
<dbReference type="KEGG" id="cee:CENDO_01140"/>
<dbReference type="Pfam" id="PF00293">
    <property type="entry name" value="NUDIX"/>
    <property type="match status" value="1"/>
</dbReference>
<dbReference type="PANTHER" id="PTHR12992">
    <property type="entry name" value="NUDIX HYDROLASE"/>
    <property type="match status" value="1"/>
</dbReference>
<feature type="domain" description="Nudix hydrolase" evidence="9">
    <location>
        <begin position="51"/>
        <end position="190"/>
    </location>
</feature>
<keyword evidence="7" id="KW-0464">Manganese</keyword>
<evidence type="ECO:0000313" key="10">
    <source>
        <dbReference type="EMBL" id="QCB27531.1"/>
    </source>
</evidence>
<dbReference type="RefSeq" id="WP_136140386.1">
    <property type="nucleotide sequence ID" value="NZ_CP039247.1"/>
</dbReference>
<dbReference type="InterPro" id="IPR045121">
    <property type="entry name" value="CoAse"/>
</dbReference>
<dbReference type="GO" id="GO:0000287">
    <property type="term" value="F:magnesium ion binding"/>
    <property type="evidence" value="ECO:0007669"/>
    <property type="project" value="InterPro"/>
</dbReference>
<comment type="cofactor">
    <cofactor evidence="2">
        <name>Mg(2+)</name>
        <dbReference type="ChEBI" id="CHEBI:18420"/>
    </cofactor>
</comment>
<evidence type="ECO:0000259" key="9">
    <source>
        <dbReference type="PROSITE" id="PS51462"/>
    </source>
</evidence>
<feature type="region of interest" description="Disordered" evidence="8">
    <location>
        <begin position="1"/>
        <end position="21"/>
    </location>
</feature>
<evidence type="ECO:0000256" key="1">
    <source>
        <dbReference type="ARBA" id="ARBA00001936"/>
    </source>
</evidence>
<evidence type="ECO:0000256" key="4">
    <source>
        <dbReference type="ARBA" id="ARBA00022723"/>
    </source>
</evidence>